<feature type="non-terminal residue" evidence="1">
    <location>
        <position position="1"/>
    </location>
</feature>
<proteinExistence type="predicted"/>
<organism evidence="1 2">
    <name type="scientific">Dorcoceras hygrometricum</name>
    <dbReference type="NCBI Taxonomy" id="472368"/>
    <lineage>
        <taxon>Eukaryota</taxon>
        <taxon>Viridiplantae</taxon>
        <taxon>Streptophyta</taxon>
        <taxon>Embryophyta</taxon>
        <taxon>Tracheophyta</taxon>
        <taxon>Spermatophyta</taxon>
        <taxon>Magnoliopsida</taxon>
        <taxon>eudicotyledons</taxon>
        <taxon>Gunneridae</taxon>
        <taxon>Pentapetalae</taxon>
        <taxon>asterids</taxon>
        <taxon>lamiids</taxon>
        <taxon>Lamiales</taxon>
        <taxon>Gesneriaceae</taxon>
        <taxon>Didymocarpoideae</taxon>
        <taxon>Trichosporeae</taxon>
        <taxon>Loxocarpinae</taxon>
        <taxon>Dorcoceras</taxon>
    </lineage>
</organism>
<dbReference type="OrthoDB" id="1435097at2759"/>
<dbReference type="AlphaFoldDB" id="A0A2Z7AYZ0"/>
<reference evidence="1 2" key="1">
    <citation type="journal article" date="2015" name="Proc. Natl. Acad. Sci. U.S.A.">
        <title>The resurrection genome of Boea hygrometrica: A blueprint for survival of dehydration.</title>
        <authorList>
            <person name="Xiao L."/>
            <person name="Yang G."/>
            <person name="Zhang L."/>
            <person name="Yang X."/>
            <person name="Zhao S."/>
            <person name="Ji Z."/>
            <person name="Zhou Q."/>
            <person name="Hu M."/>
            <person name="Wang Y."/>
            <person name="Chen M."/>
            <person name="Xu Y."/>
            <person name="Jin H."/>
            <person name="Xiao X."/>
            <person name="Hu G."/>
            <person name="Bao F."/>
            <person name="Hu Y."/>
            <person name="Wan P."/>
            <person name="Li L."/>
            <person name="Deng X."/>
            <person name="Kuang T."/>
            <person name="Xiang C."/>
            <person name="Zhu J.K."/>
            <person name="Oliver M.J."/>
            <person name="He Y."/>
        </authorList>
    </citation>
    <scope>NUCLEOTIDE SEQUENCE [LARGE SCALE GENOMIC DNA]</scope>
    <source>
        <strain evidence="2">cv. XS01</strain>
    </source>
</reference>
<evidence type="ECO:0000313" key="2">
    <source>
        <dbReference type="Proteomes" id="UP000250235"/>
    </source>
</evidence>
<dbReference type="EMBL" id="KV011191">
    <property type="protein sequence ID" value="KZV26618.1"/>
    <property type="molecule type" value="Genomic_DNA"/>
</dbReference>
<name>A0A2Z7AYZ0_9LAMI</name>
<evidence type="ECO:0000313" key="1">
    <source>
        <dbReference type="EMBL" id="KZV26618.1"/>
    </source>
</evidence>
<protein>
    <submittedName>
        <fullName evidence="1">Uncharacterized protein</fullName>
    </submittedName>
</protein>
<accession>A0A2Z7AYZ0</accession>
<sequence length="57" mass="6767">IMENMKEKYGYEITYLKAWTSLRHAVEFVYGTWESSVQLLPKYMRALVKYNSGTIVE</sequence>
<gene>
    <name evidence="1" type="ORF">F511_08142</name>
</gene>
<dbReference type="Proteomes" id="UP000250235">
    <property type="component" value="Unassembled WGS sequence"/>
</dbReference>
<keyword evidence="2" id="KW-1185">Reference proteome</keyword>